<dbReference type="AlphaFoldDB" id="A0A2P8GU82"/>
<keyword evidence="1" id="KW-0812">Transmembrane</keyword>
<reference evidence="4 6" key="2">
    <citation type="submission" date="2018-12" db="EMBL/GenBank/DDBJ databases">
        <authorList>
            <person name="hu s."/>
            <person name="Xu Y."/>
            <person name="Xu B."/>
            <person name="Li F."/>
        </authorList>
    </citation>
    <scope>NUCLEOTIDE SEQUENCE [LARGE SCALE GENOMIC DNA]</scope>
    <source>
        <strain evidence="4 6">KSW2-17</strain>
    </source>
</reference>
<protein>
    <submittedName>
        <fullName evidence="3">Phage shock protein C (PspC) family protein</fullName>
    </submittedName>
    <submittedName>
        <fullName evidence="4">PspC domain-containing protein</fullName>
    </submittedName>
</protein>
<evidence type="ECO:0000313" key="6">
    <source>
        <dbReference type="Proteomes" id="UP000268291"/>
    </source>
</evidence>
<dbReference type="Proteomes" id="UP000268291">
    <property type="component" value="Unassembled WGS sequence"/>
</dbReference>
<feature type="domain" description="Phage shock protein PspC N-terminal" evidence="2">
    <location>
        <begin position="105"/>
        <end position="158"/>
    </location>
</feature>
<evidence type="ECO:0000259" key="2">
    <source>
        <dbReference type="Pfam" id="PF04024"/>
    </source>
</evidence>
<proteinExistence type="predicted"/>
<dbReference type="EMBL" id="PYAU01000001">
    <property type="protein sequence ID" value="PSL37513.1"/>
    <property type="molecule type" value="Genomic_DNA"/>
</dbReference>
<dbReference type="Proteomes" id="UP000241203">
    <property type="component" value="Unassembled WGS sequence"/>
</dbReference>
<evidence type="ECO:0000313" key="3">
    <source>
        <dbReference type="EMBL" id="PSL37513.1"/>
    </source>
</evidence>
<name>A0A2P8GU82_9MICO</name>
<comment type="caution">
    <text evidence="3">The sequence shown here is derived from an EMBL/GenBank/DDBJ whole genome shotgun (WGS) entry which is preliminary data.</text>
</comment>
<keyword evidence="1" id="KW-0472">Membrane</keyword>
<evidence type="ECO:0000313" key="4">
    <source>
        <dbReference type="EMBL" id="RUQ84814.1"/>
    </source>
</evidence>
<evidence type="ECO:0000313" key="5">
    <source>
        <dbReference type="Proteomes" id="UP000241203"/>
    </source>
</evidence>
<accession>A0A2P8GU82</accession>
<dbReference type="OrthoDB" id="7359894at2"/>
<dbReference type="RefSeq" id="WP_106562642.1">
    <property type="nucleotide sequence ID" value="NZ_PYAU01000001.1"/>
</dbReference>
<organism evidence="3 5">
    <name type="scientific">Labedella gwakjiensis</name>
    <dbReference type="NCBI Taxonomy" id="390269"/>
    <lineage>
        <taxon>Bacteria</taxon>
        <taxon>Bacillati</taxon>
        <taxon>Actinomycetota</taxon>
        <taxon>Actinomycetes</taxon>
        <taxon>Micrococcales</taxon>
        <taxon>Microbacteriaceae</taxon>
        <taxon>Labedella</taxon>
    </lineage>
</organism>
<dbReference type="InterPro" id="IPR007168">
    <property type="entry name" value="Phageshock_PspC_N"/>
</dbReference>
<reference evidence="3 5" key="1">
    <citation type="submission" date="2018-03" db="EMBL/GenBank/DDBJ databases">
        <title>Genomic Encyclopedia of Archaeal and Bacterial Type Strains, Phase II (KMG-II): from individual species to whole genera.</title>
        <authorList>
            <person name="Goeker M."/>
        </authorList>
    </citation>
    <scope>NUCLEOTIDE SEQUENCE [LARGE SCALE GENOMIC DNA]</scope>
    <source>
        <strain evidence="3 5">DSM 21548</strain>
    </source>
</reference>
<gene>
    <name evidence="3" type="ORF">CLV49_1120</name>
    <name evidence="4" type="ORF">ELQ93_14635</name>
</gene>
<feature type="transmembrane region" description="Helical" evidence="1">
    <location>
        <begin position="132"/>
        <end position="156"/>
    </location>
</feature>
<sequence>MSDTQHMRLSGHAGTFPLTAEAHSLLVDYLASSRKQLATTPDADETIRDVEASLGDRLHELLGSPEKTIDGHQMTEVIRTLGSVEPDPDHSAQIESAPGRRFWSRIDEGKWFGGICVGIATRGHLRLDWVRTIGVFLMLLTGGLIGIVYLALWLILPRAATITEYEQRTRGTVAPKLGTGQ</sequence>
<dbReference type="Pfam" id="PF04024">
    <property type="entry name" value="PspC"/>
    <property type="match status" value="1"/>
</dbReference>
<evidence type="ECO:0000256" key="1">
    <source>
        <dbReference type="SAM" id="Phobius"/>
    </source>
</evidence>
<dbReference type="EMBL" id="RZGY01000002">
    <property type="protein sequence ID" value="RUQ84814.1"/>
    <property type="molecule type" value="Genomic_DNA"/>
</dbReference>
<keyword evidence="6" id="KW-1185">Reference proteome</keyword>
<keyword evidence="1" id="KW-1133">Transmembrane helix</keyword>